<reference evidence="1 2" key="1">
    <citation type="submission" date="2024-01" db="EMBL/GenBank/DDBJ databases">
        <title>A draft genome for the cacao thread blight pathogen Marasmiellus scandens.</title>
        <authorList>
            <person name="Baruah I.K."/>
            <person name="Leung J."/>
            <person name="Bukari Y."/>
            <person name="Amoako-Attah I."/>
            <person name="Meinhardt L.W."/>
            <person name="Bailey B.A."/>
            <person name="Cohen S.P."/>
        </authorList>
    </citation>
    <scope>NUCLEOTIDE SEQUENCE [LARGE SCALE GENOMIC DNA]</scope>
    <source>
        <strain evidence="1 2">GH-19</strain>
    </source>
</reference>
<proteinExistence type="predicted"/>
<sequence>MYWKGQGLTFNNYGDFYGTVRKISFVHPLFKHLRPSRYKSVQHYYHDSHNPWSTKAWPMRTSKAREELHDIIDAKSHYIVRLPLQLDHSLLTGPDAYERELPGKKVIIRFTLTHTVDDARKIDNFEGTIVSMEPVYTWVRNKSTRRI</sequence>
<evidence type="ECO:0000313" key="1">
    <source>
        <dbReference type="EMBL" id="KAK7439201.1"/>
    </source>
</evidence>
<evidence type="ECO:0000313" key="2">
    <source>
        <dbReference type="Proteomes" id="UP001498398"/>
    </source>
</evidence>
<name>A0ABR1IUD7_9AGAR</name>
<dbReference type="Proteomes" id="UP001498398">
    <property type="component" value="Unassembled WGS sequence"/>
</dbReference>
<accession>A0ABR1IUD7</accession>
<dbReference type="EMBL" id="JBANRG010000074">
    <property type="protein sequence ID" value="KAK7439201.1"/>
    <property type="molecule type" value="Genomic_DNA"/>
</dbReference>
<keyword evidence="2" id="KW-1185">Reference proteome</keyword>
<comment type="caution">
    <text evidence="1">The sequence shown here is derived from an EMBL/GenBank/DDBJ whole genome shotgun (WGS) entry which is preliminary data.</text>
</comment>
<gene>
    <name evidence="1" type="ORF">VKT23_017691</name>
</gene>
<organism evidence="1 2">
    <name type="scientific">Marasmiellus scandens</name>
    <dbReference type="NCBI Taxonomy" id="2682957"/>
    <lineage>
        <taxon>Eukaryota</taxon>
        <taxon>Fungi</taxon>
        <taxon>Dikarya</taxon>
        <taxon>Basidiomycota</taxon>
        <taxon>Agaricomycotina</taxon>
        <taxon>Agaricomycetes</taxon>
        <taxon>Agaricomycetidae</taxon>
        <taxon>Agaricales</taxon>
        <taxon>Marasmiineae</taxon>
        <taxon>Omphalotaceae</taxon>
        <taxon>Marasmiellus</taxon>
    </lineage>
</organism>
<protein>
    <submittedName>
        <fullName evidence="1">Uncharacterized protein</fullName>
    </submittedName>
</protein>